<dbReference type="PANTHER" id="PTHR47976">
    <property type="entry name" value="G-TYPE LECTIN S-RECEPTOR-LIKE SERINE/THREONINE-PROTEIN KINASE SD2-5"/>
    <property type="match status" value="1"/>
</dbReference>
<dbReference type="InterPro" id="IPR051343">
    <property type="entry name" value="G-type_lectin_kinases/EP1-like"/>
</dbReference>
<dbReference type="PANTHER" id="PTHR47976:SF108">
    <property type="entry name" value="G-TYPE LECTIN S-RECEPTOR-LIKE SERINE_THREONINE-PROTEIN KINASE LECRK1"/>
    <property type="match status" value="1"/>
</dbReference>
<dbReference type="Proteomes" id="UP000315295">
    <property type="component" value="Unassembled WGS sequence"/>
</dbReference>
<comment type="caution">
    <text evidence="3">The sequence shown here is derived from an EMBL/GenBank/DDBJ whole genome shotgun (WGS) entry which is preliminary data.</text>
</comment>
<evidence type="ECO:0008006" key="5">
    <source>
        <dbReference type="Google" id="ProtNLM"/>
    </source>
</evidence>
<evidence type="ECO:0000256" key="2">
    <source>
        <dbReference type="SAM" id="MobiDB-lite"/>
    </source>
</evidence>
<feature type="compositionally biased region" description="Polar residues" evidence="2">
    <location>
        <begin position="55"/>
        <end position="69"/>
    </location>
</feature>
<reference evidence="3 4" key="1">
    <citation type="journal article" date="2019" name="G3 (Bethesda)">
        <title>Sequencing of a Wild Apple (Malus baccata) Genome Unravels the Differences Between Cultivated and Wild Apple Species Regarding Disease Resistance and Cold Tolerance.</title>
        <authorList>
            <person name="Chen X."/>
        </authorList>
    </citation>
    <scope>NUCLEOTIDE SEQUENCE [LARGE SCALE GENOMIC DNA]</scope>
    <source>
        <strain evidence="4">cv. Shandingzi</strain>
        <tissue evidence="3">Leaves</tissue>
    </source>
</reference>
<evidence type="ECO:0000313" key="4">
    <source>
        <dbReference type="Proteomes" id="UP000315295"/>
    </source>
</evidence>
<dbReference type="AlphaFoldDB" id="A0A540LTK6"/>
<sequence>MNDDEAMEDIKNMEKYVMITMWCIQEDPSLRPTTKKLTKMLEGAKEVSVPPDPSPITSSNRSILSSRTY</sequence>
<proteinExistence type="predicted"/>
<evidence type="ECO:0000256" key="1">
    <source>
        <dbReference type="ARBA" id="ARBA00022729"/>
    </source>
</evidence>
<evidence type="ECO:0000313" key="3">
    <source>
        <dbReference type="EMBL" id="TQD89840.1"/>
    </source>
</evidence>
<gene>
    <name evidence="3" type="ORF">C1H46_024606</name>
</gene>
<accession>A0A540LTK6</accession>
<organism evidence="3 4">
    <name type="scientific">Malus baccata</name>
    <name type="common">Siberian crab apple</name>
    <name type="synonym">Pyrus baccata</name>
    <dbReference type="NCBI Taxonomy" id="106549"/>
    <lineage>
        <taxon>Eukaryota</taxon>
        <taxon>Viridiplantae</taxon>
        <taxon>Streptophyta</taxon>
        <taxon>Embryophyta</taxon>
        <taxon>Tracheophyta</taxon>
        <taxon>Spermatophyta</taxon>
        <taxon>Magnoliopsida</taxon>
        <taxon>eudicotyledons</taxon>
        <taxon>Gunneridae</taxon>
        <taxon>Pentapetalae</taxon>
        <taxon>rosids</taxon>
        <taxon>fabids</taxon>
        <taxon>Rosales</taxon>
        <taxon>Rosaceae</taxon>
        <taxon>Amygdaloideae</taxon>
        <taxon>Maleae</taxon>
        <taxon>Malus</taxon>
    </lineage>
</organism>
<feature type="region of interest" description="Disordered" evidence="2">
    <location>
        <begin position="42"/>
        <end position="69"/>
    </location>
</feature>
<keyword evidence="4" id="KW-1185">Reference proteome</keyword>
<dbReference type="EMBL" id="VIEB01000468">
    <property type="protein sequence ID" value="TQD89840.1"/>
    <property type="molecule type" value="Genomic_DNA"/>
</dbReference>
<protein>
    <recommendedName>
        <fullName evidence="5">Serine-threonine/tyrosine-protein kinase catalytic domain-containing protein</fullName>
    </recommendedName>
</protein>
<name>A0A540LTK6_MALBA</name>
<dbReference type="STRING" id="106549.A0A540LTK6"/>
<keyword evidence="1" id="KW-0732">Signal</keyword>